<evidence type="ECO:0000313" key="6">
    <source>
        <dbReference type="EMBL" id="GAA3988214.1"/>
    </source>
</evidence>
<dbReference type="Pfam" id="PF00126">
    <property type="entry name" value="HTH_1"/>
    <property type="match status" value="1"/>
</dbReference>
<organism evidence="6 7">
    <name type="scientific">Mucilaginibacter dorajii</name>
    <dbReference type="NCBI Taxonomy" id="692994"/>
    <lineage>
        <taxon>Bacteria</taxon>
        <taxon>Pseudomonadati</taxon>
        <taxon>Bacteroidota</taxon>
        <taxon>Sphingobacteriia</taxon>
        <taxon>Sphingobacteriales</taxon>
        <taxon>Sphingobacteriaceae</taxon>
        <taxon>Mucilaginibacter</taxon>
    </lineage>
</organism>
<name>A0ABP7QUC3_9SPHI</name>
<dbReference type="SUPFAM" id="SSF46785">
    <property type="entry name" value="Winged helix' DNA-binding domain"/>
    <property type="match status" value="1"/>
</dbReference>
<dbReference type="EMBL" id="BAAAZC010000030">
    <property type="protein sequence ID" value="GAA3988214.1"/>
    <property type="molecule type" value="Genomic_DNA"/>
</dbReference>
<dbReference type="InterPro" id="IPR005119">
    <property type="entry name" value="LysR_subst-bd"/>
</dbReference>
<comment type="similarity">
    <text evidence="1">Belongs to the LysR transcriptional regulatory family.</text>
</comment>
<dbReference type="InterPro" id="IPR036390">
    <property type="entry name" value="WH_DNA-bd_sf"/>
</dbReference>
<comment type="caution">
    <text evidence="6">The sequence shown here is derived from an EMBL/GenBank/DDBJ whole genome shotgun (WGS) entry which is preliminary data.</text>
</comment>
<evidence type="ECO:0000256" key="3">
    <source>
        <dbReference type="ARBA" id="ARBA00023125"/>
    </source>
</evidence>
<keyword evidence="7" id="KW-1185">Reference proteome</keyword>
<dbReference type="SUPFAM" id="SSF53850">
    <property type="entry name" value="Periplasmic binding protein-like II"/>
    <property type="match status" value="1"/>
</dbReference>
<keyword evidence="3" id="KW-0238">DNA-binding</keyword>
<dbReference type="PROSITE" id="PS50931">
    <property type="entry name" value="HTH_LYSR"/>
    <property type="match status" value="1"/>
</dbReference>
<keyword evidence="2" id="KW-0805">Transcription regulation</keyword>
<dbReference type="Gene3D" id="3.40.190.290">
    <property type="match status" value="1"/>
</dbReference>
<keyword evidence="4" id="KW-0804">Transcription</keyword>
<evidence type="ECO:0000256" key="4">
    <source>
        <dbReference type="ARBA" id="ARBA00023163"/>
    </source>
</evidence>
<accession>A0ABP7QUC3</accession>
<proteinExistence type="inferred from homology"/>
<dbReference type="PANTHER" id="PTHR30419">
    <property type="entry name" value="HTH-TYPE TRANSCRIPTIONAL REGULATOR YBHD"/>
    <property type="match status" value="1"/>
</dbReference>
<evidence type="ECO:0000256" key="2">
    <source>
        <dbReference type="ARBA" id="ARBA00023015"/>
    </source>
</evidence>
<evidence type="ECO:0000256" key="1">
    <source>
        <dbReference type="ARBA" id="ARBA00009437"/>
    </source>
</evidence>
<dbReference type="PRINTS" id="PR00039">
    <property type="entry name" value="HTHLYSR"/>
</dbReference>
<dbReference type="InterPro" id="IPR050950">
    <property type="entry name" value="HTH-type_LysR_regulators"/>
</dbReference>
<evidence type="ECO:0000313" key="7">
    <source>
        <dbReference type="Proteomes" id="UP001500742"/>
    </source>
</evidence>
<evidence type="ECO:0000259" key="5">
    <source>
        <dbReference type="PROSITE" id="PS50931"/>
    </source>
</evidence>
<sequence length="306" mass="35134">MHVRAVAYIYLMETRHLRLIKTIADEKGITKSLDKLFLTQSAVSHQLRDIEERLGAKIFYRTKKQWELTAEGRILYDTAEKVLAEIDKATLLINSMREGHAGTIRLSTECLTTYHWLPAFMVRMKILYPNLEVKIMMEGTHKPLQKLLDNELDLGITTDPWDDKSIKYVELFKDEVVAVLPANHHLATRKFITEEDFTGETLIIHSYPMETVTVHQHFLRHKKVSPKNIIAMPITEGAMAMVKAGMGIMTLPKWVLKAFVSSPELAIVRIGPKGLIRANYAAIRHEDAGKKYLQDFIQNLKEELEK</sequence>
<protein>
    <submittedName>
        <fullName evidence="6">LysR substrate-binding domain-containing protein</fullName>
    </submittedName>
</protein>
<dbReference type="Gene3D" id="1.10.10.10">
    <property type="entry name" value="Winged helix-like DNA-binding domain superfamily/Winged helix DNA-binding domain"/>
    <property type="match status" value="1"/>
</dbReference>
<gene>
    <name evidence="6" type="ORF">GCM10022210_46320</name>
</gene>
<reference evidence="7" key="1">
    <citation type="journal article" date="2019" name="Int. J. Syst. Evol. Microbiol.">
        <title>The Global Catalogue of Microorganisms (GCM) 10K type strain sequencing project: providing services to taxonomists for standard genome sequencing and annotation.</title>
        <authorList>
            <consortium name="The Broad Institute Genomics Platform"/>
            <consortium name="The Broad Institute Genome Sequencing Center for Infectious Disease"/>
            <person name="Wu L."/>
            <person name="Ma J."/>
        </authorList>
    </citation>
    <scope>NUCLEOTIDE SEQUENCE [LARGE SCALE GENOMIC DNA]</scope>
    <source>
        <strain evidence="7">JCM 16601</strain>
    </source>
</reference>
<feature type="domain" description="HTH lysR-type" evidence="5">
    <location>
        <begin position="12"/>
        <end position="69"/>
    </location>
</feature>
<dbReference type="InterPro" id="IPR036388">
    <property type="entry name" value="WH-like_DNA-bd_sf"/>
</dbReference>
<dbReference type="Proteomes" id="UP001500742">
    <property type="component" value="Unassembled WGS sequence"/>
</dbReference>
<dbReference type="InterPro" id="IPR000847">
    <property type="entry name" value="LysR_HTH_N"/>
</dbReference>
<dbReference type="Pfam" id="PF03466">
    <property type="entry name" value="LysR_substrate"/>
    <property type="match status" value="1"/>
</dbReference>